<organism evidence="3">
    <name type="scientific">Drosophila persimilis</name>
    <name type="common">Fruit fly</name>
    <dbReference type="NCBI Taxonomy" id="7234"/>
    <lineage>
        <taxon>Eukaryota</taxon>
        <taxon>Metazoa</taxon>
        <taxon>Ecdysozoa</taxon>
        <taxon>Arthropoda</taxon>
        <taxon>Hexapoda</taxon>
        <taxon>Insecta</taxon>
        <taxon>Pterygota</taxon>
        <taxon>Neoptera</taxon>
        <taxon>Endopterygota</taxon>
        <taxon>Diptera</taxon>
        <taxon>Brachycera</taxon>
        <taxon>Muscomorpha</taxon>
        <taxon>Ephydroidea</taxon>
        <taxon>Drosophilidae</taxon>
        <taxon>Drosophila</taxon>
        <taxon>Sophophora</taxon>
    </lineage>
</organism>
<keyword evidence="3" id="KW-1185">Reference proteome</keyword>
<keyword evidence="1" id="KW-1133">Transmembrane helix</keyword>
<dbReference type="EMBL" id="CH479179">
    <property type="protein sequence ID" value="EDW24854.1"/>
    <property type="molecule type" value="Genomic_DNA"/>
</dbReference>
<evidence type="ECO:0000313" key="3">
    <source>
        <dbReference type="Proteomes" id="UP000008744"/>
    </source>
</evidence>
<sequence length="91" mass="9955">MATPTHQHTHTHTHSFLVKGALIANNSPDKFTAKVNAAKLPGDTIAVAAKGTTGVLTMITLMMMMMMVMLMNPLKRQEQRQRTRSSSFTAA</sequence>
<keyword evidence="1" id="KW-0472">Membrane</keyword>
<gene>
    <name evidence="2" type="primary">Dper\GL24368</name>
    <name evidence="2" type="ORF">Dper_GL24368</name>
</gene>
<feature type="transmembrane region" description="Helical" evidence="1">
    <location>
        <begin position="55"/>
        <end position="74"/>
    </location>
</feature>
<dbReference type="HOGENOM" id="CLU_2429374_0_0_1"/>
<evidence type="ECO:0000313" key="2">
    <source>
        <dbReference type="EMBL" id="EDW24854.1"/>
    </source>
</evidence>
<name>B4G5I8_DROPE</name>
<evidence type="ECO:0000256" key="1">
    <source>
        <dbReference type="SAM" id="Phobius"/>
    </source>
</evidence>
<protein>
    <submittedName>
        <fullName evidence="2">GL24368</fullName>
    </submittedName>
</protein>
<reference evidence="2 3" key="1">
    <citation type="journal article" date="2007" name="Nature">
        <title>Evolution of genes and genomes on the Drosophila phylogeny.</title>
        <authorList>
            <consortium name="Drosophila 12 Genomes Consortium"/>
            <person name="Clark A.G."/>
            <person name="Eisen M.B."/>
            <person name="Smith D.R."/>
            <person name="Bergman C.M."/>
            <person name="Oliver B."/>
            <person name="Markow T.A."/>
            <person name="Kaufman T.C."/>
            <person name="Kellis M."/>
            <person name="Gelbart W."/>
            <person name="Iyer V.N."/>
            <person name="Pollard D.A."/>
            <person name="Sackton T.B."/>
            <person name="Larracuente A.M."/>
            <person name="Singh N.D."/>
            <person name="Abad J.P."/>
            <person name="Abt D.N."/>
            <person name="Adryan B."/>
            <person name="Aguade M."/>
            <person name="Akashi H."/>
            <person name="Anderson W.W."/>
            <person name="Aquadro C.F."/>
            <person name="Ardell D.H."/>
            <person name="Arguello R."/>
            <person name="Artieri C.G."/>
            <person name="Barbash D.A."/>
            <person name="Barker D."/>
            <person name="Barsanti P."/>
            <person name="Batterham P."/>
            <person name="Batzoglou S."/>
            <person name="Begun D."/>
            <person name="Bhutkar A."/>
            <person name="Blanco E."/>
            <person name="Bosak S.A."/>
            <person name="Bradley R.K."/>
            <person name="Brand A.D."/>
            <person name="Brent M.R."/>
            <person name="Brooks A.N."/>
            <person name="Brown R.H."/>
            <person name="Butlin R.K."/>
            <person name="Caggese C."/>
            <person name="Calvi B.R."/>
            <person name="Bernardo de Carvalho A."/>
            <person name="Caspi A."/>
            <person name="Castrezana S."/>
            <person name="Celniker S.E."/>
            <person name="Chang J.L."/>
            <person name="Chapple C."/>
            <person name="Chatterji S."/>
            <person name="Chinwalla A."/>
            <person name="Civetta A."/>
            <person name="Clifton S.W."/>
            <person name="Comeron J.M."/>
            <person name="Costello J.C."/>
            <person name="Coyne J.A."/>
            <person name="Daub J."/>
            <person name="David R.G."/>
            <person name="Delcher A.L."/>
            <person name="Delehaunty K."/>
            <person name="Do C.B."/>
            <person name="Ebling H."/>
            <person name="Edwards K."/>
            <person name="Eickbush T."/>
            <person name="Evans J.D."/>
            <person name="Filipski A."/>
            <person name="Findeiss S."/>
            <person name="Freyhult E."/>
            <person name="Fulton L."/>
            <person name="Fulton R."/>
            <person name="Garcia A.C."/>
            <person name="Gardiner A."/>
            <person name="Garfield D.A."/>
            <person name="Garvin B.E."/>
            <person name="Gibson G."/>
            <person name="Gilbert D."/>
            <person name="Gnerre S."/>
            <person name="Godfrey J."/>
            <person name="Good R."/>
            <person name="Gotea V."/>
            <person name="Gravely B."/>
            <person name="Greenberg A.J."/>
            <person name="Griffiths-Jones S."/>
            <person name="Gross S."/>
            <person name="Guigo R."/>
            <person name="Gustafson E.A."/>
            <person name="Haerty W."/>
            <person name="Hahn M.W."/>
            <person name="Halligan D.L."/>
            <person name="Halpern A.L."/>
            <person name="Halter G.M."/>
            <person name="Han M.V."/>
            <person name="Heger A."/>
            <person name="Hillier L."/>
            <person name="Hinrichs A.S."/>
            <person name="Holmes I."/>
            <person name="Hoskins R.A."/>
            <person name="Hubisz M.J."/>
            <person name="Hultmark D."/>
            <person name="Huntley M.A."/>
            <person name="Jaffe D.B."/>
            <person name="Jagadeeshan S."/>
            <person name="Jeck W.R."/>
            <person name="Johnson J."/>
            <person name="Jones C.D."/>
            <person name="Jordan W.C."/>
            <person name="Karpen G.H."/>
            <person name="Kataoka E."/>
            <person name="Keightley P.D."/>
            <person name="Kheradpour P."/>
            <person name="Kirkness E.F."/>
            <person name="Koerich L.B."/>
            <person name="Kristiansen K."/>
            <person name="Kudrna D."/>
            <person name="Kulathinal R.J."/>
            <person name="Kumar S."/>
            <person name="Kwok R."/>
            <person name="Lander E."/>
            <person name="Langley C.H."/>
            <person name="Lapoint R."/>
            <person name="Lazzaro B.P."/>
            <person name="Lee S.J."/>
            <person name="Levesque L."/>
            <person name="Li R."/>
            <person name="Lin C.F."/>
            <person name="Lin M.F."/>
            <person name="Lindblad-Toh K."/>
            <person name="Llopart A."/>
            <person name="Long M."/>
            <person name="Low L."/>
            <person name="Lozovsky E."/>
            <person name="Lu J."/>
            <person name="Luo M."/>
            <person name="Machado C.A."/>
            <person name="Makalowski W."/>
            <person name="Marzo M."/>
            <person name="Matsuda M."/>
            <person name="Matzkin L."/>
            <person name="McAllister B."/>
            <person name="McBride C.S."/>
            <person name="McKernan B."/>
            <person name="McKernan K."/>
            <person name="Mendez-Lago M."/>
            <person name="Minx P."/>
            <person name="Mollenhauer M.U."/>
            <person name="Montooth K."/>
            <person name="Mount S.M."/>
            <person name="Mu X."/>
            <person name="Myers E."/>
            <person name="Negre B."/>
            <person name="Newfeld S."/>
            <person name="Nielsen R."/>
            <person name="Noor M.A."/>
            <person name="O'Grady P."/>
            <person name="Pachter L."/>
            <person name="Papaceit M."/>
            <person name="Parisi M.J."/>
            <person name="Parisi M."/>
            <person name="Parts L."/>
            <person name="Pedersen J.S."/>
            <person name="Pesole G."/>
            <person name="Phillippy A.M."/>
            <person name="Ponting C.P."/>
            <person name="Pop M."/>
            <person name="Porcelli D."/>
            <person name="Powell J.R."/>
            <person name="Prohaska S."/>
            <person name="Pruitt K."/>
            <person name="Puig M."/>
            <person name="Quesneville H."/>
            <person name="Ram K.R."/>
            <person name="Rand D."/>
            <person name="Rasmussen M.D."/>
            <person name="Reed L.K."/>
            <person name="Reenan R."/>
            <person name="Reily A."/>
            <person name="Remington K.A."/>
            <person name="Rieger T.T."/>
            <person name="Ritchie M.G."/>
            <person name="Robin C."/>
            <person name="Rogers Y.H."/>
            <person name="Rohde C."/>
            <person name="Rozas J."/>
            <person name="Rubenfield M.J."/>
            <person name="Ruiz A."/>
            <person name="Russo S."/>
            <person name="Salzberg S.L."/>
            <person name="Sanchez-Gracia A."/>
            <person name="Saranga D.J."/>
            <person name="Sato H."/>
            <person name="Schaeffer S.W."/>
            <person name="Schatz M.C."/>
            <person name="Schlenke T."/>
            <person name="Schwartz R."/>
            <person name="Segarra C."/>
            <person name="Singh R.S."/>
            <person name="Sirot L."/>
            <person name="Sirota M."/>
            <person name="Sisneros N.B."/>
            <person name="Smith C.D."/>
            <person name="Smith T.F."/>
            <person name="Spieth J."/>
            <person name="Stage D.E."/>
            <person name="Stark A."/>
            <person name="Stephan W."/>
            <person name="Strausberg R.L."/>
            <person name="Strempel S."/>
            <person name="Sturgill D."/>
            <person name="Sutton G."/>
            <person name="Sutton G.G."/>
            <person name="Tao W."/>
            <person name="Teichmann S."/>
            <person name="Tobari Y.N."/>
            <person name="Tomimura Y."/>
            <person name="Tsolas J.M."/>
            <person name="Valente V.L."/>
            <person name="Venter E."/>
            <person name="Venter J.C."/>
            <person name="Vicario S."/>
            <person name="Vieira F.G."/>
            <person name="Vilella A.J."/>
            <person name="Villasante A."/>
            <person name="Walenz B."/>
            <person name="Wang J."/>
            <person name="Wasserman M."/>
            <person name="Watts T."/>
            <person name="Wilson D."/>
            <person name="Wilson R.K."/>
            <person name="Wing R.A."/>
            <person name="Wolfner M.F."/>
            <person name="Wong A."/>
            <person name="Wong G.K."/>
            <person name="Wu C.I."/>
            <person name="Wu G."/>
            <person name="Yamamoto D."/>
            <person name="Yang H.P."/>
            <person name="Yang S.P."/>
            <person name="Yorke J.A."/>
            <person name="Yoshida K."/>
            <person name="Zdobnov E."/>
            <person name="Zhang P."/>
            <person name="Zhang Y."/>
            <person name="Zimin A.V."/>
            <person name="Baldwin J."/>
            <person name="Abdouelleil A."/>
            <person name="Abdulkadir J."/>
            <person name="Abebe A."/>
            <person name="Abera B."/>
            <person name="Abreu J."/>
            <person name="Acer S.C."/>
            <person name="Aftuck L."/>
            <person name="Alexander A."/>
            <person name="An P."/>
            <person name="Anderson E."/>
            <person name="Anderson S."/>
            <person name="Arachi H."/>
            <person name="Azer M."/>
            <person name="Bachantsang P."/>
            <person name="Barry A."/>
            <person name="Bayul T."/>
            <person name="Berlin A."/>
            <person name="Bessette D."/>
            <person name="Bloom T."/>
            <person name="Blye J."/>
            <person name="Boguslavskiy L."/>
            <person name="Bonnet C."/>
            <person name="Boukhgalter B."/>
            <person name="Bourzgui I."/>
            <person name="Brown A."/>
            <person name="Cahill P."/>
            <person name="Channer S."/>
            <person name="Cheshatsang Y."/>
            <person name="Chuda L."/>
            <person name="Citroen M."/>
            <person name="Collymore A."/>
            <person name="Cooke P."/>
            <person name="Costello M."/>
            <person name="D'Aco K."/>
            <person name="Daza R."/>
            <person name="De Haan G."/>
            <person name="DeGray S."/>
            <person name="DeMaso C."/>
            <person name="Dhargay N."/>
            <person name="Dooley K."/>
            <person name="Dooley E."/>
            <person name="Doricent M."/>
            <person name="Dorje P."/>
            <person name="Dorjee K."/>
            <person name="Dupes A."/>
            <person name="Elong R."/>
            <person name="Falk J."/>
            <person name="Farina A."/>
            <person name="Faro S."/>
            <person name="Ferguson D."/>
            <person name="Fisher S."/>
            <person name="Foley C.D."/>
            <person name="Franke A."/>
            <person name="Friedrich D."/>
            <person name="Gadbois L."/>
            <person name="Gearin G."/>
            <person name="Gearin C.R."/>
            <person name="Giannoukos G."/>
            <person name="Goode T."/>
            <person name="Graham J."/>
            <person name="Grandbois E."/>
            <person name="Grewal S."/>
            <person name="Gyaltsen K."/>
            <person name="Hafez N."/>
            <person name="Hagos B."/>
            <person name="Hall J."/>
            <person name="Henson C."/>
            <person name="Hollinger A."/>
            <person name="Honan T."/>
            <person name="Huard M.D."/>
            <person name="Hughes L."/>
            <person name="Hurhula B."/>
            <person name="Husby M.E."/>
            <person name="Kamat A."/>
            <person name="Kanga B."/>
            <person name="Kashin S."/>
            <person name="Khazanovich D."/>
            <person name="Kisner P."/>
            <person name="Lance K."/>
            <person name="Lara M."/>
            <person name="Lee W."/>
            <person name="Lennon N."/>
            <person name="Letendre F."/>
            <person name="LeVine R."/>
            <person name="Lipovsky A."/>
            <person name="Liu X."/>
            <person name="Liu J."/>
            <person name="Liu S."/>
            <person name="Lokyitsang T."/>
            <person name="Lokyitsang Y."/>
            <person name="Lubonja R."/>
            <person name="Lui A."/>
            <person name="MacDonald P."/>
            <person name="Magnisalis V."/>
            <person name="Maru K."/>
            <person name="Matthews C."/>
            <person name="McCusker W."/>
            <person name="McDonough S."/>
            <person name="Mehta T."/>
            <person name="Meldrim J."/>
            <person name="Meneus L."/>
            <person name="Mihai O."/>
            <person name="Mihalev A."/>
            <person name="Mihova T."/>
            <person name="Mittelman R."/>
            <person name="Mlenga V."/>
            <person name="Montmayeur A."/>
            <person name="Mulrain L."/>
            <person name="Navidi A."/>
            <person name="Naylor J."/>
            <person name="Negash T."/>
            <person name="Nguyen T."/>
            <person name="Nguyen N."/>
            <person name="Nicol R."/>
            <person name="Norbu C."/>
            <person name="Norbu N."/>
            <person name="Novod N."/>
            <person name="O'Neill B."/>
            <person name="Osman S."/>
            <person name="Markiewicz E."/>
            <person name="Oyono O.L."/>
            <person name="Patti C."/>
            <person name="Phunkhang P."/>
            <person name="Pierre F."/>
            <person name="Priest M."/>
            <person name="Raghuraman S."/>
            <person name="Rege F."/>
            <person name="Reyes R."/>
            <person name="Rise C."/>
            <person name="Rogov P."/>
            <person name="Ross K."/>
            <person name="Ryan E."/>
            <person name="Settipalli S."/>
            <person name="Shea T."/>
            <person name="Sherpa N."/>
            <person name="Shi L."/>
            <person name="Shih D."/>
            <person name="Sparrow T."/>
            <person name="Spaulding J."/>
            <person name="Stalker J."/>
            <person name="Stange-Thomann N."/>
            <person name="Stavropoulos S."/>
            <person name="Stone C."/>
            <person name="Strader C."/>
            <person name="Tesfaye S."/>
            <person name="Thomson T."/>
            <person name="Thoulutsang Y."/>
            <person name="Thoulutsang D."/>
            <person name="Topham K."/>
            <person name="Topping I."/>
            <person name="Tsamla T."/>
            <person name="Vassiliev H."/>
            <person name="Vo A."/>
            <person name="Wangchuk T."/>
            <person name="Wangdi T."/>
            <person name="Weiand M."/>
            <person name="Wilkinson J."/>
            <person name="Wilson A."/>
            <person name="Yadav S."/>
            <person name="Young G."/>
            <person name="Yu Q."/>
            <person name="Zembek L."/>
            <person name="Zhong D."/>
            <person name="Zimmer A."/>
            <person name="Zwirko Z."/>
            <person name="Jaffe D.B."/>
            <person name="Alvarez P."/>
            <person name="Brockman W."/>
            <person name="Butler J."/>
            <person name="Chin C."/>
            <person name="Gnerre S."/>
            <person name="Grabherr M."/>
            <person name="Kleber M."/>
            <person name="Mauceli E."/>
            <person name="MacCallum I."/>
        </authorList>
    </citation>
    <scope>NUCLEOTIDE SEQUENCE [LARGE SCALE GENOMIC DNA]</scope>
    <source>
        <strain evidence="3">MSH-3 / Tucson 14011-0111.49</strain>
    </source>
</reference>
<keyword evidence="1" id="KW-0812">Transmembrane</keyword>
<dbReference type="AlphaFoldDB" id="B4G5I8"/>
<accession>B4G5I8</accession>
<dbReference type="Proteomes" id="UP000008744">
    <property type="component" value="Unassembled WGS sequence"/>
</dbReference>
<proteinExistence type="predicted"/>